<accession>Q119M8</accession>
<name>Q119M8_TRIEI</name>
<dbReference type="eggNOG" id="COG4632">
    <property type="taxonomic scope" value="Bacteria"/>
</dbReference>
<organism evidence="2">
    <name type="scientific">Trichodesmium erythraeum (strain IMS101)</name>
    <dbReference type="NCBI Taxonomy" id="203124"/>
    <lineage>
        <taxon>Bacteria</taxon>
        <taxon>Bacillati</taxon>
        <taxon>Cyanobacteriota</taxon>
        <taxon>Cyanophyceae</taxon>
        <taxon>Oscillatoriophycideae</taxon>
        <taxon>Oscillatoriales</taxon>
        <taxon>Microcoleaceae</taxon>
        <taxon>Trichodesmium</taxon>
    </lineage>
</organism>
<evidence type="ECO:0000313" key="2">
    <source>
        <dbReference type="EMBL" id="ABG49796.1"/>
    </source>
</evidence>
<dbReference type="RefSeq" id="WP_011610192.1">
    <property type="nucleotide sequence ID" value="NC_008312.1"/>
</dbReference>
<dbReference type="HOGENOM" id="CLU_1011506_0_0_3"/>
<proteinExistence type="predicted"/>
<reference evidence="2" key="1">
    <citation type="submission" date="2006-06" db="EMBL/GenBank/DDBJ databases">
        <title>Complete sequence of Trichodesmium erythraeum IMS101.</title>
        <authorList>
            <consortium name="US DOE Joint Genome Institute"/>
            <person name="Copeland A."/>
            <person name="Lucas S."/>
            <person name="Lapidus A."/>
            <person name="Barry K."/>
            <person name="Detter J.C."/>
            <person name="Glavina del Rio T."/>
            <person name="Hammon N."/>
            <person name="Israni S."/>
            <person name="Dalin E."/>
            <person name="Tice H."/>
            <person name="Pitluck S."/>
            <person name="Kiss H."/>
            <person name="Munk A.C."/>
            <person name="Brettin T."/>
            <person name="Bruce D."/>
            <person name="Han C."/>
            <person name="Tapia R."/>
            <person name="Gilna P."/>
            <person name="Schmutz J."/>
            <person name="Larimer F."/>
            <person name="Land M."/>
            <person name="Hauser L."/>
            <person name="Kyrpides N."/>
            <person name="Kim E."/>
            <person name="Richardson P."/>
        </authorList>
    </citation>
    <scope>NUCLEOTIDE SEQUENCE [LARGE SCALE GENOMIC DNA]</scope>
    <source>
        <strain evidence="2">IMS101</strain>
    </source>
</reference>
<feature type="domain" description="Phosphodiester glycosidase" evidence="1">
    <location>
        <begin position="117"/>
        <end position="278"/>
    </location>
</feature>
<dbReference type="KEGG" id="ter:Tery_0321"/>
<evidence type="ECO:0000259" key="1">
    <source>
        <dbReference type="Pfam" id="PF09992"/>
    </source>
</evidence>
<gene>
    <name evidence="2" type="ordered locus">Tery_0321</name>
</gene>
<dbReference type="InterPro" id="IPR018711">
    <property type="entry name" value="NAGPA"/>
</dbReference>
<dbReference type="EMBL" id="CP000393">
    <property type="protein sequence ID" value="ABG49796.1"/>
    <property type="molecule type" value="Genomic_DNA"/>
</dbReference>
<protein>
    <recommendedName>
        <fullName evidence="1">Phosphodiester glycosidase domain-containing protein</fullName>
    </recommendedName>
</protein>
<sequence>MNRKKLLLTGLFLTTFLLIIINLFSVHNSESKLQKPLSLGFKIISNSQGITLYKKDSDYLQLIDLSEGAKIDFIYGKITDLGTKKGAYGGNNPQFERQTISQVWSNLYSENSSLFCITNGQFFRNDKSSSTALAFPLKSDGIIVSDGYAGEIEFSHEKLMLEVWNNRALISKFQPNNLQFSIATNFIVGLQENADKGVEDQTGRTFIGVQDKDGDRLYETILIFTSKQATQPHATNVLKSFGATQVMMLDGGGSTQLICQGNNYIDSQRTIPQMIAIFSGDKV</sequence>
<dbReference type="Pfam" id="PF09992">
    <property type="entry name" value="NAGPA"/>
    <property type="match status" value="1"/>
</dbReference>
<dbReference type="OrthoDB" id="573631at2"/>
<dbReference type="AlphaFoldDB" id="Q119M8"/>